<dbReference type="PIRSF" id="PIRSF005572">
    <property type="entry name" value="NifS"/>
    <property type="match status" value="1"/>
</dbReference>
<dbReference type="RefSeq" id="WP_069697836.1">
    <property type="nucleotide sequence ID" value="NZ_JAGGMA010000020.1"/>
</dbReference>
<evidence type="ECO:0000313" key="12">
    <source>
        <dbReference type="EMBL" id="OEH83160.1"/>
    </source>
</evidence>
<comment type="catalytic activity">
    <reaction evidence="9">
        <text>(sulfur carrier)-H + L-cysteine = (sulfur carrier)-SH + L-alanine</text>
        <dbReference type="Rhea" id="RHEA:43892"/>
        <dbReference type="Rhea" id="RHEA-COMP:14737"/>
        <dbReference type="Rhea" id="RHEA-COMP:14739"/>
        <dbReference type="ChEBI" id="CHEBI:29917"/>
        <dbReference type="ChEBI" id="CHEBI:35235"/>
        <dbReference type="ChEBI" id="CHEBI:57972"/>
        <dbReference type="ChEBI" id="CHEBI:64428"/>
        <dbReference type="EC" id="2.8.1.7"/>
    </reaction>
</comment>
<accession>A0A1E5KZ45</accession>
<evidence type="ECO:0000256" key="8">
    <source>
        <dbReference type="ARBA" id="ARBA00023014"/>
    </source>
</evidence>
<dbReference type="EC" id="2.8.1.7" evidence="3"/>
<keyword evidence="4" id="KW-0808">Transferase</keyword>
<dbReference type="Gene3D" id="3.90.1150.10">
    <property type="entry name" value="Aspartate Aminotransferase, domain 1"/>
    <property type="match status" value="1"/>
</dbReference>
<dbReference type="STRING" id="762845.BCR26_10810"/>
<dbReference type="Gene3D" id="1.10.260.50">
    <property type="match status" value="1"/>
</dbReference>
<name>A0A1E5KZ45_9ENTE</name>
<reference evidence="12 13" key="1">
    <citation type="submission" date="2016-09" db="EMBL/GenBank/DDBJ databases">
        <authorList>
            <person name="Capua I."/>
            <person name="De Benedictis P."/>
            <person name="Joannis T."/>
            <person name="Lombin L.H."/>
            <person name="Cattoli G."/>
        </authorList>
    </citation>
    <scope>NUCLEOTIDE SEQUENCE [LARGE SCALE GENOMIC DNA]</scope>
    <source>
        <strain evidence="12 13">LMG 25899</strain>
    </source>
</reference>
<dbReference type="GO" id="GO:0046872">
    <property type="term" value="F:metal ion binding"/>
    <property type="evidence" value="ECO:0007669"/>
    <property type="project" value="UniProtKB-KW"/>
</dbReference>
<evidence type="ECO:0000256" key="7">
    <source>
        <dbReference type="ARBA" id="ARBA00023004"/>
    </source>
</evidence>
<dbReference type="AlphaFoldDB" id="A0A1E5KZ45"/>
<dbReference type="InterPro" id="IPR020578">
    <property type="entry name" value="Aminotrans_V_PyrdxlP_BS"/>
</dbReference>
<dbReference type="InterPro" id="IPR015424">
    <property type="entry name" value="PyrdxlP-dep_Trfase"/>
</dbReference>
<sequence>MERIYLDHAATTPIHPLVIEEMTVEMTKTFGNPSSVHSFGREAHTKLEESRQIISNSLNVSPREIIFNSGGTEGDNTAIIETAFLKKESGQHIITSVFEHPAVLKTMAYLEEQGFEVTYLRVDSKGQISLEEFKQALRDETILVSMMYGNNEVGTLLPIKEIGEILKDHPAVFHTDAVQAYGLEVVDPKEFGIDLFSISAHKINGPKGVGFLYKSEVVQLLPLLHGGDQESKRRAGTENLTGIAGLAQAVKLLTTEEKILRKEKYQSFQKIILERLETAAIEYHVNGGLENRLAHILNLWIPGVSSELLLMNLDLQGIAVSTGSACSAGTVKPSRVLETIYGEGHPATEESVRISFGLNNTIEQIEHFAEVLIQIIERIRR</sequence>
<dbReference type="Gene3D" id="3.40.640.10">
    <property type="entry name" value="Type I PLP-dependent aspartate aminotransferase-like (Major domain)"/>
    <property type="match status" value="1"/>
</dbReference>
<dbReference type="Proteomes" id="UP000095256">
    <property type="component" value="Unassembled WGS sequence"/>
</dbReference>
<evidence type="ECO:0000256" key="1">
    <source>
        <dbReference type="ARBA" id="ARBA00001933"/>
    </source>
</evidence>
<keyword evidence="7" id="KW-0408">Iron</keyword>
<evidence type="ECO:0000256" key="4">
    <source>
        <dbReference type="ARBA" id="ARBA00022679"/>
    </source>
</evidence>
<organism evidence="12 13">
    <name type="scientific">Enterococcus rivorum</name>
    <dbReference type="NCBI Taxonomy" id="762845"/>
    <lineage>
        <taxon>Bacteria</taxon>
        <taxon>Bacillati</taxon>
        <taxon>Bacillota</taxon>
        <taxon>Bacilli</taxon>
        <taxon>Lactobacillales</taxon>
        <taxon>Enterococcaceae</taxon>
        <taxon>Enterococcus</taxon>
    </lineage>
</organism>
<dbReference type="EMBL" id="MIEK01000011">
    <property type="protein sequence ID" value="OEH83160.1"/>
    <property type="molecule type" value="Genomic_DNA"/>
</dbReference>
<gene>
    <name evidence="12" type="ORF">BCR26_10810</name>
</gene>
<dbReference type="GO" id="GO:0051536">
    <property type="term" value="F:iron-sulfur cluster binding"/>
    <property type="evidence" value="ECO:0007669"/>
    <property type="project" value="UniProtKB-KW"/>
</dbReference>
<dbReference type="PANTHER" id="PTHR11601">
    <property type="entry name" value="CYSTEINE DESULFURYLASE FAMILY MEMBER"/>
    <property type="match status" value="1"/>
</dbReference>
<proteinExistence type="inferred from homology"/>
<dbReference type="PROSITE" id="PS00595">
    <property type="entry name" value="AA_TRANSFER_CLASS_5"/>
    <property type="match status" value="1"/>
</dbReference>
<dbReference type="Pfam" id="PF00266">
    <property type="entry name" value="Aminotran_5"/>
    <property type="match status" value="1"/>
</dbReference>
<dbReference type="InterPro" id="IPR016454">
    <property type="entry name" value="Cysteine_dSase"/>
</dbReference>
<evidence type="ECO:0000256" key="2">
    <source>
        <dbReference type="ARBA" id="ARBA00006490"/>
    </source>
</evidence>
<evidence type="ECO:0000256" key="9">
    <source>
        <dbReference type="ARBA" id="ARBA00050776"/>
    </source>
</evidence>
<keyword evidence="6" id="KW-0663">Pyridoxal phosphate</keyword>
<dbReference type="SUPFAM" id="SSF53383">
    <property type="entry name" value="PLP-dependent transferases"/>
    <property type="match status" value="1"/>
</dbReference>
<dbReference type="PANTHER" id="PTHR11601:SF34">
    <property type="entry name" value="CYSTEINE DESULFURASE"/>
    <property type="match status" value="1"/>
</dbReference>
<evidence type="ECO:0000256" key="5">
    <source>
        <dbReference type="ARBA" id="ARBA00022723"/>
    </source>
</evidence>
<dbReference type="InterPro" id="IPR000192">
    <property type="entry name" value="Aminotrans_V_dom"/>
</dbReference>
<comment type="cofactor">
    <cofactor evidence="1 10">
        <name>pyridoxal 5'-phosphate</name>
        <dbReference type="ChEBI" id="CHEBI:597326"/>
    </cofactor>
</comment>
<evidence type="ECO:0000256" key="6">
    <source>
        <dbReference type="ARBA" id="ARBA00022898"/>
    </source>
</evidence>
<keyword evidence="5" id="KW-0479">Metal-binding</keyword>
<evidence type="ECO:0000259" key="11">
    <source>
        <dbReference type="Pfam" id="PF00266"/>
    </source>
</evidence>
<comment type="similarity">
    <text evidence="2">Belongs to the class-V pyridoxal-phosphate-dependent aminotransferase family. NifS/IscS subfamily.</text>
</comment>
<evidence type="ECO:0000256" key="10">
    <source>
        <dbReference type="RuleBase" id="RU004504"/>
    </source>
</evidence>
<comment type="caution">
    <text evidence="12">The sequence shown here is derived from an EMBL/GenBank/DDBJ whole genome shotgun (WGS) entry which is preliminary data.</text>
</comment>
<keyword evidence="8" id="KW-0411">Iron-sulfur</keyword>
<dbReference type="GO" id="GO:0031071">
    <property type="term" value="F:cysteine desulfurase activity"/>
    <property type="evidence" value="ECO:0007669"/>
    <property type="project" value="UniProtKB-EC"/>
</dbReference>
<evidence type="ECO:0000256" key="3">
    <source>
        <dbReference type="ARBA" id="ARBA00012239"/>
    </source>
</evidence>
<evidence type="ECO:0000313" key="13">
    <source>
        <dbReference type="Proteomes" id="UP000095256"/>
    </source>
</evidence>
<protein>
    <recommendedName>
        <fullName evidence="3">cysteine desulfurase</fullName>
        <ecNumber evidence="3">2.8.1.7</ecNumber>
    </recommendedName>
</protein>
<dbReference type="InterPro" id="IPR015422">
    <property type="entry name" value="PyrdxlP-dep_Trfase_small"/>
</dbReference>
<dbReference type="InterPro" id="IPR015421">
    <property type="entry name" value="PyrdxlP-dep_Trfase_major"/>
</dbReference>
<feature type="domain" description="Aminotransferase class V" evidence="11">
    <location>
        <begin position="4"/>
        <end position="368"/>
    </location>
</feature>
<keyword evidence="13" id="KW-1185">Reference proteome</keyword>
<dbReference type="OrthoDB" id="9808002at2"/>